<protein>
    <submittedName>
        <fullName evidence="1">Uncharacterized protein</fullName>
    </submittedName>
</protein>
<dbReference type="OrthoDB" id="6432358at2"/>
<organism evidence="1 2">
    <name type="scientific">Rahnella sikkimica</name>
    <dbReference type="NCBI Taxonomy" id="1805933"/>
    <lineage>
        <taxon>Bacteria</taxon>
        <taxon>Pseudomonadati</taxon>
        <taxon>Pseudomonadota</taxon>
        <taxon>Gammaproteobacteria</taxon>
        <taxon>Enterobacterales</taxon>
        <taxon>Yersiniaceae</taxon>
        <taxon>Rahnella</taxon>
    </lineage>
</organism>
<sequence>MMNFENDTAFQQNSVTVFRSLIAGLDLGNLDEAQLYDLSALASESAEGLCQGLLCLSEGLENGEMLPPEGILQVSSYLKASAHILPVLFELSEKASDTLGKVKKITIYPMM</sequence>
<dbReference type="RefSeq" id="WP_104922969.1">
    <property type="nucleotide sequence ID" value="NZ_CP019062.1"/>
</dbReference>
<gene>
    <name evidence="1" type="ORF">BV494_11315</name>
</gene>
<evidence type="ECO:0000313" key="2">
    <source>
        <dbReference type="Proteomes" id="UP000239197"/>
    </source>
</evidence>
<keyword evidence="2" id="KW-1185">Reference proteome</keyword>
<proteinExistence type="predicted"/>
<evidence type="ECO:0000313" key="1">
    <source>
        <dbReference type="EMBL" id="AVF35479.1"/>
    </source>
</evidence>
<accession>A0A2L1URA0</accession>
<dbReference type="EMBL" id="CP019062">
    <property type="protein sequence ID" value="AVF35479.1"/>
    <property type="molecule type" value="Genomic_DNA"/>
</dbReference>
<reference evidence="2" key="1">
    <citation type="submission" date="2017-01" db="EMBL/GenBank/DDBJ databases">
        <title>Genome sequence of Rouxiella sp. ERMR1:05.</title>
        <authorList>
            <person name="Kumar R."/>
            <person name="Singh D."/>
            <person name="Kumar S."/>
        </authorList>
    </citation>
    <scope>NUCLEOTIDE SEQUENCE [LARGE SCALE GENOMIC DNA]</scope>
    <source>
        <strain evidence="2">ERMR1:05</strain>
    </source>
</reference>
<name>A0A2L1URA0_9GAMM</name>
<dbReference type="KEGG" id="rox:BV494_11315"/>
<dbReference type="AlphaFoldDB" id="A0A2L1URA0"/>
<dbReference type="Proteomes" id="UP000239197">
    <property type="component" value="Chromosome"/>
</dbReference>